<name>A0A6J2Y0W0_SITOR</name>
<dbReference type="RefSeq" id="XP_030757383.1">
    <property type="nucleotide sequence ID" value="XM_030901523.1"/>
</dbReference>
<dbReference type="KEGG" id="soy:115883202"/>
<dbReference type="PROSITE" id="PS50157">
    <property type="entry name" value="ZINC_FINGER_C2H2_2"/>
    <property type="match status" value="1"/>
</dbReference>
<dbReference type="SUPFAM" id="SSF57667">
    <property type="entry name" value="beta-beta-alpha zinc fingers"/>
    <property type="match status" value="1"/>
</dbReference>
<evidence type="ECO:0000256" key="2">
    <source>
        <dbReference type="SAM" id="MobiDB-lite"/>
    </source>
</evidence>
<dbReference type="Proteomes" id="UP000504635">
    <property type="component" value="Unplaced"/>
</dbReference>
<dbReference type="InParanoid" id="A0A6J2Y0W0"/>
<gene>
    <name evidence="5" type="primary">LOC115883202</name>
</gene>
<dbReference type="GO" id="GO:0008270">
    <property type="term" value="F:zinc ion binding"/>
    <property type="evidence" value="ECO:0007669"/>
    <property type="project" value="UniProtKB-KW"/>
</dbReference>
<dbReference type="SMART" id="SM00355">
    <property type="entry name" value="ZnF_C2H2"/>
    <property type="match status" value="2"/>
</dbReference>
<sequence length="174" mass="20008">MMDNIDEVIDLKPSKEAEEKVFHCTTCGFQTQYKSNFLRHKKINLLLKDRQLFACTHCNKRYTTKLGLQRHLDHNHIDSRNADCTSSTDEEVILDALKIEIDDVASPLDDSKNSECLAVTNEIKSEDFIKTEPEDVAPIMKTDVHDDFKSSENESATRNVKQEDFIKMEPDDDV</sequence>
<dbReference type="Gene3D" id="3.30.160.60">
    <property type="entry name" value="Classic Zinc Finger"/>
    <property type="match status" value="1"/>
</dbReference>
<accession>A0A6J2Y0W0</accession>
<feature type="compositionally biased region" description="Basic and acidic residues" evidence="2">
    <location>
        <begin position="160"/>
        <end position="174"/>
    </location>
</feature>
<keyword evidence="1" id="KW-0862">Zinc</keyword>
<evidence type="ECO:0000256" key="1">
    <source>
        <dbReference type="PROSITE-ProRule" id="PRU00042"/>
    </source>
</evidence>
<dbReference type="InterPro" id="IPR013087">
    <property type="entry name" value="Znf_C2H2_type"/>
</dbReference>
<feature type="region of interest" description="Disordered" evidence="2">
    <location>
        <begin position="144"/>
        <end position="174"/>
    </location>
</feature>
<feature type="domain" description="C2H2-type" evidence="3">
    <location>
        <begin position="53"/>
        <end position="81"/>
    </location>
</feature>
<dbReference type="OrthoDB" id="6414306at2759"/>
<evidence type="ECO:0000313" key="4">
    <source>
        <dbReference type="Proteomes" id="UP000504635"/>
    </source>
</evidence>
<proteinExistence type="predicted"/>
<dbReference type="GeneID" id="115883202"/>
<evidence type="ECO:0000259" key="3">
    <source>
        <dbReference type="PROSITE" id="PS50157"/>
    </source>
</evidence>
<keyword evidence="4" id="KW-1185">Reference proteome</keyword>
<protein>
    <submittedName>
        <fullName evidence="5">Zinc finger and BTB domain-containing protein 41-like isoform X1</fullName>
    </submittedName>
</protein>
<dbReference type="AlphaFoldDB" id="A0A6J2Y0W0"/>
<dbReference type="PROSITE" id="PS00028">
    <property type="entry name" value="ZINC_FINGER_C2H2_1"/>
    <property type="match status" value="1"/>
</dbReference>
<reference evidence="5" key="1">
    <citation type="submission" date="2025-08" db="UniProtKB">
        <authorList>
            <consortium name="RefSeq"/>
        </authorList>
    </citation>
    <scope>IDENTIFICATION</scope>
    <source>
        <tissue evidence="5">Gonads</tissue>
    </source>
</reference>
<keyword evidence="1" id="KW-0863">Zinc-finger</keyword>
<dbReference type="InterPro" id="IPR036236">
    <property type="entry name" value="Znf_C2H2_sf"/>
</dbReference>
<keyword evidence="1" id="KW-0479">Metal-binding</keyword>
<evidence type="ECO:0000313" key="5">
    <source>
        <dbReference type="RefSeq" id="XP_030757383.1"/>
    </source>
</evidence>
<organism evidence="4 5">
    <name type="scientific">Sitophilus oryzae</name>
    <name type="common">Rice weevil</name>
    <name type="synonym">Curculio oryzae</name>
    <dbReference type="NCBI Taxonomy" id="7048"/>
    <lineage>
        <taxon>Eukaryota</taxon>
        <taxon>Metazoa</taxon>
        <taxon>Ecdysozoa</taxon>
        <taxon>Arthropoda</taxon>
        <taxon>Hexapoda</taxon>
        <taxon>Insecta</taxon>
        <taxon>Pterygota</taxon>
        <taxon>Neoptera</taxon>
        <taxon>Endopterygota</taxon>
        <taxon>Coleoptera</taxon>
        <taxon>Polyphaga</taxon>
        <taxon>Cucujiformia</taxon>
        <taxon>Curculionidae</taxon>
        <taxon>Dryophthorinae</taxon>
        <taxon>Sitophilus</taxon>
    </lineage>
</organism>